<dbReference type="PANTHER" id="PTHR11802">
    <property type="entry name" value="SERINE PROTEASE FAMILY S10 SERINE CARBOXYPEPTIDASE"/>
    <property type="match status" value="1"/>
</dbReference>
<evidence type="ECO:0000313" key="4">
    <source>
        <dbReference type="Proteomes" id="UP001497623"/>
    </source>
</evidence>
<dbReference type="InterPro" id="IPR001563">
    <property type="entry name" value="Peptidase_S10"/>
</dbReference>
<gene>
    <name evidence="3" type="ORF">MNOR_LOCUS27131</name>
</gene>
<organism evidence="3 4">
    <name type="scientific">Meganyctiphanes norvegica</name>
    <name type="common">Northern krill</name>
    <name type="synonym">Thysanopoda norvegica</name>
    <dbReference type="NCBI Taxonomy" id="48144"/>
    <lineage>
        <taxon>Eukaryota</taxon>
        <taxon>Metazoa</taxon>
        <taxon>Ecdysozoa</taxon>
        <taxon>Arthropoda</taxon>
        <taxon>Crustacea</taxon>
        <taxon>Multicrustacea</taxon>
        <taxon>Malacostraca</taxon>
        <taxon>Eumalacostraca</taxon>
        <taxon>Eucarida</taxon>
        <taxon>Euphausiacea</taxon>
        <taxon>Euphausiidae</taxon>
        <taxon>Meganyctiphanes</taxon>
    </lineage>
</organism>
<keyword evidence="2" id="KW-0645">Protease</keyword>
<accession>A0AAV2RR30</accession>
<dbReference type="Proteomes" id="UP001497623">
    <property type="component" value="Unassembled WGS sequence"/>
</dbReference>
<proteinExistence type="inferred from homology"/>
<protein>
    <recommendedName>
        <fullName evidence="2">Carboxypeptidase</fullName>
        <ecNumber evidence="2">3.4.16.-</ecNumber>
    </recommendedName>
</protein>
<dbReference type="GO" id="GO:0004185">
    <property type="term" value="F:serine-type carboxypeptidase activity"/>
    <property type="evidence" value="ECO:0007669"/>
    <property type="project" value="UniProtKB-UniRule"/>
</dbReference>
<dbReference type="PANTHER" id="PTHR11802:SF201">
    <property type="entry name" value="CARBOXYPEPTIDASE"/>
    <property type="match status" value="1"/>
</dbReference>
<reference evidence="3 4" key="1">
    <citation type="submission" date="2024-05" db="EMBL/GenBank/DDBJ databases">
        <authorList>
            <person name="Wallberg A."/>
        </authorList>
    </citation>
    <scope>NUCLEOTIDE SEQUENCE [LARGE SCALE GENOMIC DNA]</scope>
</reference>
<comment type="similarity">
    <text evidence="1 2">Belongs to the peptidase S10 family.</text>
</comment>
<dbReference type="InterPro" id="IPR029058">
    <property type="entry name" value="AB_hydrolase_fold"/>
</dbReference>
<dbReference type="Gene3D" id="3.40.50.1820">
    <property type="entry name" value="alpha/beta hydrolase"/>
    <property type="match status" value="1"/>
</dbReference>
<dbReference type="InterPro" id="IPR018202">
    <property type="entry name" value="Ser_caboxypep_ser_AS"/>
</dbReference>
<keyword evidence="2" id="KW-0121">Carboxypeptidase</keyword>
<feature type="non-terminal residue" evidence="3">
    <location>
        <position position="260"/>
    </location>
</feature>
<dbReference type="GO" id="GO:0006508">
    <property type="term" value="P:proteolysis"/>
    <property type="evidence" value="ECO:0007669"/>
    <property type="project" value="UniProtKB-KW"/>
</dbReference>
<dbReference type="AlphaFoldDB" id="A0AAV2RR30"/>
<evidence type="ECO:0000256" key="1">
    <source>
        <dbReference type="ARBA" id="ARBA00009431"/>
    </source>
</evidence>
<dbReference type="EMBL" id="CAXKWB010028072">
    <property type="protein sequence ID" value="CAL4133146.1"/>
    <property type="molecule type" value="Genomic_DNA"/>
</dbReference>
<dbReference type="EC" id="3.4.16.-" evidence="2"/>
<dbReference type="Pfam" id="PF00450">
    <property type="entry name" value="Peptidase_S10"/>
    <property type="match status" value="1"/>
</dbReference>
<sequence>MAENFLTVKNFNLHPFPEFYGLDFYLVGESYGGIYIPTLAQRVQEGQSTFPLELKGFSTGNGMLNYRQSDTSLMFYAYHHGLFDDNLWMDHRKEGGSETKESFFFHIHVNNASFCAKQVHEGQDIVLEGGLNPYSLYADCVHREAPERKQSEAPSRLEQDMKYLYPKHTSSVRVIVPCFDDHVSEDWFSRADVREALHVKENIPDQWLFCSDIPYTTLYLNMTSQFNYLHKEGVKGLVYNGDWDMMCNFLGNEWFLEDLG</sequence>
<comment type="caution">
    <text evidence="3">The sequence shown here is derived from an EMBL/GenBank/DDBJ whole genome shotgun (WGS) entry which is preliminary data.</text>
</comment>
<keyword evidence="4" id="KW-1185">Reference proteome</keyword>
<evidence type="ECO:0000313" key="3">
    <source>
        <dbReference type="EMBL" id="CAL4133146.1"/>
    </source>
</evidence>
<dbReference type="PROSITE" id="PS00131">
    <property type="entry name" value="CARBOXYPEPT_SER_SER"/>
    <property type="match status" value="1"/>
</dbReference>
<dbReference type="SUPFAM" id="SSF53474">
    <property type="entry name" value="alpha/beta-Hydrolases"/>
    <property type="match status" value="1"/>
</dbReference>
<name>A0AAV2RR30_MEGNR</name>
<keyword evidence="2" id="KW-0378">Hydrolase</keyword>
<evidence type="ECO:0000256" key="2">
    <source>
        <dbReference type="RuleBase" id="RU361156"/>
    </source>
</evidence>